<evidence type="ECO:0000256" key="6">
    <source>
        <dbReference type="ARBA" id="ARBA00023170"/>
    </source>
</evidence>
<evidence type="ECO:0000256" key="5">
    <source>
        <dbReference type="ARBA" id="ARBA00023136"/>
    </source>
</evidence>
<keyword evidence="2" id="KW-1003">Cell membrane</keyword>
<keyword evidence="10" id="KW-1185">Reference proteome</keyword>
<dbReference type="Gene3D" id="3.40.190.10">
    <property type="entry name" value="Periplasmic binding protein-like II"/>
    <property type="match status" value="2"/>
</dbReference>
<evidence type="ECO:0000256" key="7">
    <source>
        <dbReference type="ARBA" id="ARBA00023180"/>
    </source>
</evidence>
<keyword evidence="3 8" id="KW-0812">Transmembrane</keyword>
<protein>
    <submittedName>
        <fullName evidence="9">Uncharacterized protein</fullName>
    </submittedName>
</protein>
<sequence length="248" mass="29213">MIIYQFYNANVLSSLLNEEYNNIRNLKDLLESGLKVGVEDMLFNKDYFKRTTDRIPLELYNKKIVRNKQNNFFDAEFGMSLVKRGGYAFHVDTSAAYRIMRRTFSEREICEVNAVTLFPPQYVGAVAKKGSQYKEYIAIGVSKMLESGLMNRIKSIWDSRKPPCVKMRYSSIISVNIREFSMALLFLMCGFTIAIIILLCEIYTIKIKREKRSKIKFYRRKLPSEQFKMYKTKRIKKNRVLCLDQRTV</sequence>
<dbReference type="Proteomes" id="UP001314205">
    <property type="component" value="Unassembled WGS sequence"/>
</dbReference>
<evidence type="ECO:0000313" key="9">
    <source>
        <dbReference type="EMBL" id="CAK1584270.1"/>
    </source>
</evidence>
<name>A0AAV1KMI7_9NEOP</name>
<dbReference type="SUPFAM" id="SSF53850">
    <property type="entry name" value="Periplasmic binding protein-like II"/>
    <property type="match status" value="1"/>
</dbReference>
<evidence type="ECO:0000256" key="4">
    <source>
        <dbReference type="ARBA" id="ARBA00022989"/>
    </source>
</evidence>
<dbReference type="EMBL" id="CAVLGL010000068">
    <property type="protein sequence ID" value="CAK1584270.1"/>
    <property type="molecule type" value="Genomic_DNA"/>
</dbReference>
<evidence type="ECO:0000256" key="2">
    <source>
        <dbReference type="ARBA" id="ARBA00022475"/>
    </source>
</evidence>
<evidence type="ECO:0000256" key="1">
    <source>
        <dbReference type="ARBA" id="ARBA00004651"/>
    </source>
</evidence>
<dbReference type="PANTHER" id="PTHR42643">
    <property type="entry name" value="IONOTROPIC RECEPTOR 20A-RELATED"/>
    <property type="match status" value="1"/>
</dbReference>
<reference evidence="9 10" key="1">
    <citation type="submission" date="2023-11" db="EMBL/GenBank/DDBJ databases">
        <authorList>
            <person name="Hedman E."/>
            <person name="Englund M."/>
            <person name="Stromberg M."/>
            <person name="Nyberg Akerstrom W."/>
            <person name="Nylinder S."/>
            <person name="Jareborg N."/>
            <person name="Kallberg Y."/>
            <person name="Kronander E."/>
        </authorList>
    </citation>
    <scope>NUCLEOTIDE SEQUENCE [LARGE SCALE GENOMIC DNA]</scope>
</reference>
<comment type="caution">
    <text evidence="9">The sequence shown here is derived from an EMBL/GenBank/DDBJ whole genome shotgun (WGS) entry which is preliminary data.</text>
</comment>
<dbReference type="AlphaFoldDB" id="A0AAV1KMI7"/>
<keyword evidence="7" id="KW-0325">Glycoprotein</keyword>
<keyword evidence="4 8" id="KW-1133">Transmembrane helix</keyword>
<feature type="transmembrane region" description="Helical" evidence="8">
    <location>
        <begin position="180"/>
        <end position="205"/>
    </location>
</feature>
<proteinExistence type="predicted"/>
<keyword evidence="6" id="KW-0675">Receptor</keyword>
<evidence type="ECO:0000256" key="3">
    <source>
        <dbReference type="ARBA" id="ARBA00022692"/>
    </source>
</evidence>
<gene>
    <name evidence="9" type="ORF">PARMNEM_LOCUS5556</name>
</gene>
<accession>A0AAV1KMI7</accession>
<comment type="subcellular location">
    <subcellularLocation>
        <location evidence="1">Cell membrane</location>
        <topology evidence="1">Multi-pass membrane protein</topology>
    </subcellularLocation>
</comment>
<keyword evidence="5 8" id="KW-0472">Membrane</keyword>
<dbReference type="GO" id="GO:0005886">
    <property type="term" value="C:plasma membrane"/>
    <property type="evidence" value="ECO:0007669"/>
    <property type="project" value="UniProtKB-SubCell"/>
</dbReference>
<evidence type="ECO:0000256" key="8">
    <source>
        <dbReference type="SAM" id="Phobius"/>
    </source>
</evidence>
<dbReference type="PANTHER" id="PTHR42643:SF33">
    <property type="entry name" value="GLUTAMATE RECEPTOR 2-LIKE PROTEIN"/>
    <property type="match status" value="1"/>
</dbReference>
<dbReference type="InterPro" id="IPR052192">
    <property type="entry name" value="Insect_Ionotropic_Sensory_Rcpt"/>
</dbReference>
<evidence type="ECO:0000313" key="10">
    <source>
        <dbReference type="Proteomes" id="UP001314205"/>
    </source>
</evidence>
<organism evidence="9 10">
    <name type="scientific">Parnassius mnemosyne</name>
    <name type="common">clouded apollo</name>
    <dbReference type="NCBI Taxonomy" id="213953"/>
    <lineage>
        <taxon>Eukaryota</taxon>
        <taxon>Metazoa</taxon>
        <taxon>Ecdysozoa</taxon>
        <taxon>Arthropoda</taxon>
        <taxon>Hexapoda</taxon>
        <taxon>Insecta</taxon>
        <taxon>Pterygota</taxon>
        <taxon>Neoptera</taxon>
        <taxon>Endopterygota</taxon>
        <taxon>Lepidoptera</taxon>
        <taxon>Glossata</taxon>
        <taxon>Ditrysia</taxon>
        <taxon>Papilionoidea</taxon>
        <taxon>Papilionidae</taxon>
        <taxon>Parnassiinae</taxon>
        <taxon>Parnassini</taxon>
        <taxon>Parnassius</taxon>
        <taxon>Driopa</taxon>
    </lineage>
</organism>